<reference evidence="2 3" key="1">
    <citation type="submission" date="2019-12" db="EMBL/GenBank/DDBJ databases">
        <authorList>
            <person name="Kun Z."/>
        </authorList>
    </citation>
    <scope>NUCLEOTIDE SEQUENCE [LARGE SCALE GENOMIC DNA]</scope>
    <source>
        <strain evidence="2 3">YIM 123512</strain>
    </source>
</reference>
<name>A0A6L7EX62_9ACTN</name>
<keyword evidence="3" id="KW-1185">Reference proteome</keyword>
<keyword evidence="1" id="KW-0732">Signal</keyword>
<evidence type="ECO:0000313" key="3">
    <source>
        <dbReference type="Proteomes" id="UP000473325"/>
    </source>
</evidence>
<gene>
    <name evidence="2" type="ORF">GRQ65_04750</name>
</gene>
<feature type="chain" id="PRO_5026669998" evidence="1">
    <location>
        <begin position="31"/>
        <end position="148"/>
    </location>
</feature>
<feature type="signal peptide" evidence="1">
    <location>
        <begin position="1"/>
        <end position="30"/>
    </location>
</feature>
<sequence>MRRKSRTPRRTLVLTTAGGLSLLLAAPALALRTTSVTGGTAAITAGASGDTAAITCTGSSLVVDAVATTTACSAITDFDIQLDGWNNTLSFPGATTASFPAVRQVRVDSANGLADPDVTGSPYDVVVVAADALDTVNTFDGSDRISAV</sequence>
<dbReference type="EMBL" id="WUEK01000002">
    <property type="protein sequence ID" value="MXG88855.1"/>
    <property type="molecule type" value="Genomic_DNA"/>
</dbReference>
<organism evidence="2 3">
    <name type="scientific">Nocardioides flavescens</name>
    <dbReference type="NCBI Taxonomy" id="2691959"/>
    <lineage>
        <taxon>Bacteria</taxon>
        <taxon>Bacillati</taxon>
        <taxon>Actinomycetota</taxon>
        <taxon>Actinomycetes</taxon>
        <taxon>Propionibacteriales</taxon>
        <taxon>Nocardioidaceae</taxon>
        <taxon>Nocardioides</taxon>
    </lineage>
</organism>
<dbReference type="Proteomes" id="UP000473325">
    <property type="component" value="Unassembled WGS sequence"/>
</dbReference>
<accession>A0A6L7EX62</accession>
<evidence type="ECO:0000256" key="1">
    <source>
        <dbReference type="SAM" id="SignalP"/>
    </source>
</evidence>
<dbReference type="RefSeq" id="WP_160875614.1">
    <property type="nucleotide sequence ID" value="NZ_WUEK01000002.1"/>
</dbReference>
<dbReference type="AlphaFoldDB" id="A0A6L7EX62"/>
<comment type="caution">
    <text evidence="2">The sequence shown here is derived from an EMBL/GenBank/DDBJ whole genome shotgun (WGS) entry which is preliminary data.</text>
</comment>
<proteinExistence type="predicted"/>
<protein>
    <submittedName>
        <fullName evidence="2">Uncharacterized protein</fullName>
    </submittedName>
</protein>
<evidence type="ECO:0000313" key="2">
    <source>
        <dbReference type="EMBL" id="MXG88855.1"/>
    </source>
</evidence>